<dbReference type="SUPFAM" id="SSF54695">
    <property type="entry name" value="POZ domain"/>
    <property type="match status" value="1"/>
</dbReference>
<feature type="compositionally biased region" description="Polar residues" evidence="1">
    <location>
        <begin position="1"/>
        <end position="10"/>
    </location>
</feature>
<feature type="domain" description="BTB" evidence="2">
    <location>
        <begin position="60"/>
        <end position="129"/>
    </location>
</feature>
<sequence>MATDLASNSTIDHETPIEHMQGEPPSKRLRSEMGDSSPVSKPPTSEYGMMLGKLWDPEFSDVTVYVGSSRREYKLHRTIICAESEFLRRTCKSAKPAGGSHRVELRNISPATFDIILKWVYGCGYTVPEDYETSKFLDAYTAADYLSINSLKAEIMHQITSAIQVDVTKNRAVQDCTIQSPIHLMWRFAQVSSSKDFDTLQKPIQKFLALRGVNTEWVKGMASSVQENHNLFSGLIIDTLQKMIFSNFCQCCRLGLTYEPQKNCRGCDQKLC</sequence>
<comment type="caution">
    <text evidence="3">The sequence shown here is derived from an EMBL/GenBank/DDBJ whole genome shotgun (WGS) entry which is preliminary data.</text>
</comment>
<accession>A0AAV9VXY1</accession>
<evidence type="ECO:0000313" key="4">
    <source>
        <dbReference type="Proteomes" id="UP001370758"/>
    </source>
</evidence>
<dbReference type="AlphaFoldDB" id="A0AAV9VXY1"/>
<dbReference type="PANTHER" id="PTHR47843:SF2">
    <property type="entry name" value="BTB DOMAIN-CONTAINING PROTEIN"/>
    <property type="match status" value="1"/>
</dbReference>
<evidence type="ECO:0000313" key="3">
    <source>
        <dbReference type="EMBL" id="KAK6497842.1"/>
    </source>
</evidence>
<dbReference type="PANTHER" id="PTHR47843">
    <property type="entry name" value="BTB DOMAIN-CONTAINING PROTEIN-RELATED"/>
    <property type="match status" value="1"/>
</dbReference>
<evidence type="ECO:0000256" key="1">
    <source>
        <dbReference type="SAM" id="MobiDB-lite"/>
    </source>
</evidence>
<evidence type="ECO:0000259" key="2">
    <source>
        <dbReference type="PROSITE" id="PS50097"/>
    </source>
</evidence>
<reference evidence="3 4" key="1">
    <citation type="submission" date="2023-08" db="EMBL/GenBank/DDBJ databases">
        <authorList>
            <person name="Palmer J.M."/>
        </authorList>
    </citation>
    <scope>NUCLEOTIDE SEQUENCE [LARGE SCALE GENOMIC DNA]</scope>
    <source>
        <strain evidence="3 4">TWF481</strain>
    </source>
</reference>
<feature type="compositionally biased region" description="Basic and acidic residues" evidence="1">
    <location>
        <begin position="11"/>
        <end position="33"/>
    </location>
</feature>
<dbReference type="EMBL" id="JAVHJL010000009">
    <property type="protein sequence ID" value="KAK6497842.1"/>
    <property type="molecule type" value="Genomic_DNA"/>
</dbReference>
<proteinExistence type="predicted"/>
<dbReference type="CDD" id="cd18186">
    <property type="entry name" value="BTB_POZ_ZBTB_KLHL-like"/>
    <property type="match status" value="1"/>
</dbReference>
<dbReference type="Pfam" id="PF00651">
    <property type="entry name" value="BTB"/>
    <property type="match status" value="1"/>
</dbReference>
<dbReference type="InterPro" id="IPR000210">
    <property type="entry name" value="BTB/POZ_dom"/>
</dbReference>
<name>A0AAV9VXY1_9PEZI</name>
<gene>
    <name evidence="3" type="ORF">TWF481_012241</name>
</gene>
<dbReference type="Gene3D" id="3.30.710.10">
    <property type="entry name" value="Potassium Channel Kv1.1, Chain A"/>
    <property type="match status" value="1"/>
</dbReference>
<keyword evidence="4" id="KW-1185">Reference proteome</keyword>
<dbReference type="SMART" id="SM00225">
    <property type="entry name" value="BTB"/>
    <property type="match status" value="1"/>
</dbReference>
<protein>
    <recommendedName>
        <fullName evidence="2">BTB domain-containing protein</fullName>
    </recommendedName>
</protein>
<dbReference type="InterPro" id="IPR011333">
    <property type="entry name" value="SKP1/BTB/POZ_sf"/>
</dbReference>
<dbReference type="PROSITE" id="PS50097">
    <property type="entry name" value="BTB"/>
    <property type="match status" value="1"/>
</dbReference>
<organism evidence="3 4">
    <name type="scientific">Arthrobotrys musiformis</name>
    <dbReference type="NCBI Taxonomy" id="47236"/>
    <lineage>
        <taxon>Eukaryota</taxon>
        <taxon>Fungi</taxon>
        <taxon>Dikarya</taxon>
        <taxon>Ascomycota</taxon>
        <taxon>Pezizomycotina</taxon>
        <taxon>Orbiliomycetes</taxon>
        <taxon>Orbiliales</taxon>
        <taxon>Orbiliaceae</taxon>
        <taxon>Arthrobotrys</taxon>
    </lineage>
</organism>
<feature type="region of interest" description="Disordered" evidence="1">
    <location>
        <begin position="1"/>
        <end position="44"/>
    </location>
</feature>
<dbReference type="Proteomes" id="UP001370758">
    <property type="component" value="Unassembled WGS sequence"/>
</dbReference>